<gene>
    <name evidence="1" type="ORF">LCGC14_1379260</name>
</gene>
<reference evidence="1" key="1">
    <citation type="journal article" date="2015" name="Nature">
        <title>Complex archaea that bridge the gap between prokaryotes and eukaryotes.</title>
        <authorList>
            <person name="Spang A."/>
            <person name="Saw J.H."/>
            <person name="Jorgensen S.L."/>
            <person name="Zaremba-Niedzwiedzka K."/>
            <person name="Martijn J."/>
            <person name="Lind A.E."/>
            <person name="van Eijk R."/>
            <person name="Schleper C."/>
            <person name="Guy L."/>
            <person name="Ettema T.J."/>
        </authorList>
    </citation>
    <scope>NUCLEOTIDE SEQUENCE</scope>
</reference>
<comment type="caution">
    <text evidence="1">The sequence shown here is derived from an EMBL/GenBank/DDBJ whole genome shotgun (WGS) entry which is preliminary data.</text>
</comment>
<protein>
    <submittedName>
        <fullName evidence="1">Uncharacterized protein</fullName>
    </submittedName>
</protein>
<accession>A0A0F9K3J7</accession>
<organism evidence="1">
    <name type="scientific">marine sediment metagenome</name>
    <dbReference type="NCBI Taxonomy" id="412755"/>
    <lineage>
        <taxon>unclassified sequences</taxon>
        <taxon>metagenomes</taxon>
        <taxon>ecological metagenomes</taxon>
    </lineage>
</organism>
<evidence type="ECO:0000313" key="1">
    <source>
        <dbReference type="EMBL" id="KKM76533.1"/>
    </source>
</evidence>
<dbReference type="AlphaFoldDB" id="A0A0F9K3J7"/>
<dbReference type="EMBL" id="LAZR01008796">
    <property type="protein sequence ID" value="KKM76533.1"/>
    <property type="molecule type" value="Genomic_DNA"/>
</dbReference>
<proteinExistence type="predicted"/>
<sequence>MKTEMYLHDPEAVSFTLVVTMEMGEWRKLALQLSGEPEPAGSLRDRIESMLDKAQATFIINPNALATGETTSE</sequence>
<name>A0A0F9K3J7_9ZZZZ</name>